<protein>
    <submittedName>
        <fullName evidence="6">Serine/threonine protein phosphatase 2A regulatory subunit B''beta</fullName>
    </submittedName>
</protein>
<dbReference type="Pfam" id="PF17958">
    <property type="entry name" value="EF-hand_13"/>
    <property type="match status" value="1"/>
</dbReference>
<feature type="domain" description="EF-hand" evidence="4">
    <location>
        <begin position="506"/>
        <end position="599"/>
    </location>
</feature>
<dbReference type="Gene3D" id="1.10.238.10">
    <property type="entry name" value="EF-hand"/>
    <property type="match status" value="1"/>
</dbReference>
<evidence type="ECO:0000256" key="3">
    <source>
        <dbReference type="SAM" id="MobiDB-lite"/>
    </source>
</evidence>
<feature type="region of interest" description="Disordered" evidence="3">
    <location>
        <begin position="355"/>
        <end position="377"/>
    </location>
</feature>
<dbReference type="Proteomes" id="UP000324585">
    <property type="component" value="Unassembled WGS sequence"/>
</dbReference>
<keyword evidence="1" id="KW-0479">Metal-binding</keyword>
<feature type="compositionally biased region" description="Polar residues" evidence="3">
    <location>
        <begin position="10"/>
        <end position="27"/>
    </location>
</feature>
<proteinExistence type="predicted"/>
<accession>A0A5J4YWQ2</accession>
<reference evidence="7" key="1">
    <citation type="journal article" date="2019" name="Nat. Commun.">
        <title>Expansion of phycobilisome linker gene families in mesophilic red algae.</title>
        <authorList>
            <person name="Lee J."/>
            <person name="Kim D."/>
            <person name="Bhattacharya D."/>
            <person name="Yoon H.S."/>
        </authorList>
    </citation>
    <scope>NUCLEOTIDE SEQUENCE [LARGE SCALE GENOMIC DNA]</scope>
    <source>
        <strain evidence="7">CCMP 1328</strain>
    </source>
</reference>
<keyword evidence="7" id="KW-1185">Reference proteome</keyword>
<feature type="region of interest" description="Disordered" evidence="3">
    <location>
        <begin position="1"/>
        <end position="89"/>
    </location>
</feature>
<evidence type="ECO:0000259" key="4">
    <source>
        <dbReference type="Pfam" id="PF13499"/>
    </source>
</evidence>
<evidence type="ECO:0000313" key="7">
    <source>
        <dbReference type="Proteomes" id="UP000324585"/>
    </source>
</evidence>
<evidence type="ECO:0000256" key="1">
    <source>
        <dbReference type="ARBA" id="ARBA00022723"/>
    </source>
</evidence>
<dbReference type="CDD" id="cd21504">
    <property type="entry name" value="PPP2R3A_B-like"/>
    <property type="match status" value="1"/>
</dbReference>
<comment type="caution">
    <text evidence="6">The sequence shown here is derived from an EMBL/GenBank/DDBJ whole genome shotgun (WGS) entry which is preliminary data.</text>
</comment>
<feature type="domain" description="PP2A regulatory subunit B'' EF-hand" evidence="5">
    <location>
        <begin position="412"/>
        <end position="490"/>
    </location>
</feature>
<feature type="compositionally biased region" description="Polar residues" evidence="3">
    <location>
        <begin position="63"/>
        <end position="73"/>
    </location>
</feature>
<dbReference type="InterPro" id="IPR041534">
    <property type="entry name" value="EF-hand_13"/>
</dbReference>
<organism evidence="6 7">
    <name type="scientific">Porphyridium purpureum</name>
    <name type="common">Red alga</name>
    <name type="synonym">Porphyridium cruentum</name>
    <dbReference type="NCBI Taxonomy" id="35688"/>
    <lineage>
        <taxon>Eukaryota</taxon>
        <taxon>Rhodophyta</taxon>
        <taxon>Bangiophyceae</taxon>
        <taxon>Porphyridiales</taxon>
        <taxon>Porphyridiaceae</taxon>
        <taxon>Porphyridium</taxon>
    </lineage>
</organism>
<dbReference type="AlphaFoldDB" id="A0A5J4YWQ2"/>
<feature type="compositionally biased region" description="Gly residues" evidence="3">
    <location>
        <begin position="76"/>
        <end position="89"/>
    </location>
</feature>
<dbReference type="GO" id="GO:0000159">
    <property type="term" value="C:protein phosphatase type 2A complex"/>
    <property type="evidence" value="ECO:0007669"/>
    <property type="project" value="TreeGrafter"/>
</dbReference>
<sequence>MEQQEERKQQASNTNEENASPPTTLGSSFRARRRAGLSMELTVSTRRDDGDQMDPSIRPANESAITQTSSVENWTAGGGGSGGSGGVAAAGGSGDALFSDQDFSVPLRTGRISASVARKKSRLRGSDKCPEPSKKLNELFFRWLEQSEIQQVLGAYLEKFALNEPVTLVSEGPTARSATSGASGKMMTPNSMDSELFSRMAPMSPVTRLLKEPFFAGAALASPRSQAMSGAFAFFPPFVKDDAEHPPLTARMTLKTDDSVAGGRLKSLKTARSKRNAANIPPFYFKLGTGLPEHQDMEREMIAEFFDAQPETGKEKRVKRSDFPELIVETIGLPSFLSGTLYDRIMRAAGLATPALSPANDQGDGRKPNAPRPHSDTGMPKSVFWDFYESFCASASRSMRLFKFLLNESELQVKRSYLIRSDFAELMQALLEIHPGLTFLNATPEFQQRYAETVVERIFYRLSRFPNGKIYFEEFNRLRMLETLMDLDEEEDINKERNYFSYEHFYVLYCRFWEIDADHDLMLKKDDLVRYANHSLTYRIVDRIFAGYGRQFDTDEEKMSYTDFVWFCLSEEDKSTRTSRLYWFRCIDLDGDGLITLSDIDFFYEEQLHRMECLGHETVPLADIVCQLLDMVRPHFDRPYITMRDILTSPNGGAFFNVLFNLNKFFQQENKTAAQMKYERLTAELSDWDRFAIIEYERLSNDDEEEDEEDDDDEDDIDEVQVGREHPVAE</sequence>
<dbReference type="Pfam" id="PF13499">
    <property type="entry name" value="EF-hand_7"/>
    <property type="match status" value="1"/>
</dbReference>
<dbReference type="InterPro" id="IPR002048">
    <property type="entry name" value="EF_hand_dom"/>
</dbReference>
<feature type="compositionally biased region" description="Basic and acidic residues" evidence="3">
    <location>
        <begin position="721"/>
        <end position="730"/>
    </location>
</feature>
<dbReference type="OrthoDB" id="5586at2759"/>
<dbReference type="FunFam" id="1.10.238.10:FF:000025">
    <property type="entry name" value="serine/threonine-protein phosphatase 2A regulatory subunit B'' subunit alpha"/>
    <property type="match status" value="1"/>
</dbReference>
<feature type="region of interest" description="Disordered" evidence="3">
    <location>
        <begin position="698"/>
        <end position="730"/>
    </location>
</feature>
<dbReference type="PANTHER" id="PTHR14095">
    <property type="entry name" value="PHOSPHATASE 2A REGULATORY SUBUNIT-RELATED"/>
    <property type="match status" value="1"/>
</dbReference>
<dbReference type="Gene3D" id="1.10.238.220">
    <property type="match status" value="1"/>
</dbReference>
<evidence type="ECO:0000259" key="5">
    <source>
        <dbReference type="Pfam" id="PF17958"/>
    </source>
</evidence>
<name>A0A5J4YWQ2_PORPP</name>
<keyword evidence="2" id="KW-0106">Calcium</keyword>
<dbReference type="EMBL" id="VRMN01000003">
    <property type="protein sequence ID" value="KAA8495568.1"/>
    <property type="molecule type" value="Genomic_DNA"/>
</dbReference>
<feature type="compositionally biased region" description="Acidic residues" evidence="3">
    <location>
        <begin position="702"/>
        <end position="719"/>
    </location>
</feature>
<dbReference type="InterPro" id="IPR018247">
    <property type="entry name" value="EF_Hand_1_Ca_BS"/>
</dbReference>
<dbReference type="FunFam" id="1.10.238.220:FF:000003">
    <property type="entry name" value="Phosphoprotein phosphatase 2A regulatory subunit"/>
    <property type="match status" value="1"/>
</dbReference>
<dbReference type="PROSITE" id="PS00018">
    <property type="entry name" value="EF_HAND_1"/>
    <property type="match status" value="1"/>
</dbReference>
<evidence type="ECO:0000313" key="6">
    <source>
        <dbReference type="EMBL" id="KAA8495568.1"/>
    </source>
</evidence>
<gene>
    <name evidence="6" type="ORF">FVE85_1723</name>
</gene>
<dbReference type="PANTHER" id="PTHR14095:SF0">
    <property type="entry name" value="MIP22305P"/>
    <property type="match status" value="1"/>
</dbReference>
<dbReference type="InterPro" id="IPR011992">
    <property type="entry name" value="EF-hand-dom_pair"/>
</dbReference>
<dbReference type="OMA" id="INKERNY"/>
<dbReference type="GO" id="GO:0005509">
    <property type="term" value="F:calcium ion binding"/>
    <property type="evidence" value="ECO:0007669"/>
    <property type="project" value="InterPro"/>
</dbReference>
<dbReference type="GO" id="GO:0019888">
    <property type="term" value="F:protein phosphatase regulator activity"/>
    <property type="evidence" value="ECO:0007669"/>
    <property type="project" value="TreeGrafter"/>
</dbReference>
<evidence type="ECO:0000256" key="2">
    <source>
        <dbReference type="ARBA" id="ARBA00022837"/>
    </source>
</evidence>
<dbReference type="SUPFAM" id="SSF47473">
    <property type="entry name" value="EF-hand"/>
    <property type="match status" value="2"/>
</dbReference>